<feature type="signal peptide" evidence="1">
    <location>
        <begin position="1"/>
        <end position="27"/>
    </location>
</feature>
<reference evidence="3" key="1">
    <citation type="submission" date="2023-04" db="EMBL/GenBank/DDBJ databases">
        <title>Comparative genomic analysis of Cohnella hashimotonis sp. nov., isolated from the International Space Station.</title>
        <authorList>
            <person name="Venkateswaran K."/>
            <person name="Simpson A."/>
        </authorList>
    </citation>
    <scope>NUCLEOTIDE SEQUENCE</scope>
    <source>
        <strain evidence="3">F6_2S_P_1</strain>
    </source>
</reference>
<gene>
    <name evidence="3" type="ORF">KB449_00760</name>
</gene>
<evidence type="ECO:0000259" key="2">
    <source>
        <dbReference type="PROSITE" id="PS51272"/>
    </source>
</evidence>
<keyword evidence="4" id="KW-1185">Reference proteome</keyword>
<comment type="caution">
    <text evidence="3">The sequence shown here is derived from an EMBL/GenBank/DDBJ whole genome shotgun (WGS) entry which is preliminary data.</text>
</comment>
<dbReference type="RefSeq" id="WP_282906521.1">
    <property type="nucleotide sequence ID" value="NZ_JAGRPV010000001.1"/>
</dbReference>
<feature type="domain" description="SLH" evidence="2">
    <location>
        <begin position="89"/>
        <end position="144"/>
    </location>
</feature>
<feature type="domain" description="SLH" evidence="2">
    <location>
        <begin position="145"/>
        <end position="208"/>
    </location>
</feature>
<keyword evidence="1" id="KW-0732">Signal</keyword>
<dbReference type="Gene3D" id="2.130.10.10">
    <property type="entry name" value="YVTN repeat-like/Quinoprotein amine dehydrogenase"/>
    <property type="match status" value="1"/>
</dbReference>
<evidence type="ECO:0000313" key="3">
    <source>
        <dbReference type="EMBL" id="MDI4643463.1"/>
    </source>
</evidence>
<dbReference type="Proteomes" id="UP001161691">
    <property type="component" value="Unassembled WGS sequence"/>
</dbReference>
<evidence type="ECO:0000256" key="1">
    <source>
        <dbReference type="SAM" id="SignalP"/>
    </source>
</evidence>
<dbReference type="PANTHER" id="PTHR43308:SF5">
    <property type="entry name" value="S-LAYER PROTEIN _ PEPTIDOGLYCAN ENDO-BETA-N-ACETYLGLUCOSAMINIDASE"/>
    <property type="match status" value="1"/>
</dbReference>
<dbReference type="InterPro" id="IPR001119">
    <property type="entry name" value="SLH_dom"/>
</dbReference>
<dbReference type="InterPro" id="IPR015943">
    <property type="entry name" value="WD40/YVTN_repeat-like_dom_sf"/>
</dbReference>
<evidence type="ECO:0000313" key="4">
    <source>
        <dbReference type="Proteomes" id="UP001161691"/>
    </source>
</evidence>
<feature type="chain" id="PRO_5045330958" evidence="1">
    <location>
        <begin position="28"/>
        <end position="584"/>
    </location>
</feature>
<dbReference type="EMBL" id="JAGRPV010000001">
    <property type="protein sequence ID" value="MDI4643463.1"/>
    <property type="molecule type" value="Genomic_DNA"/>
</dbReference>
<sequence length="584" mass="59760">MGKRWKQGAVSLLSASALMALGQGAYAATSAETIPAWASAEIQTWQELGLLKGDQNGLVRPNGAVTRAELAAMLNRIYGYEAGSAASFADVPAQAWYAADIAKVAAAGIMQGDAAGNATPLANVTREQAAVMLGRALHLSAATSAGAFADEGQIAAWAKDAVHALQETGYITGTPAGDFQPKKSLTRAEAVKMLNGAMGTLIADGAAHDGVSGGNLTVNKPGAKLTGLNLTGSLYIAPGVGDGEVTIEGSSVGGTIYVLGGGAHTVVLKDTKAARLVVDKKSGEIRVKLEGDTNIANVEFASGGELDNGSAQPVGVVLIKTKPTDTVHWKGDAKELTFASGLSFEGSAGHISKFTAASGLKNGKIVLAPDFQLETFTADGPVQVTGEGKIGTAIINAEGVELSKAPGVLTLNAKSATVAGETKSSGGTGSSGSNGSGGVIDLSTKLYSYAEASSQLGGTTAELQVKQYIAFLQDPSYKPSVANSATKVPDLTNATTYVNSSFDVKPSIFASLRGVNTSVLDASRTWLWLGTNDGVTRVRLTDNEMKSYTTASNDLKDDKVLLLISDGRTGVYAITATGVSHIQQ</sequence>
<accession>A0ABT6TAZ8</accession>
<name>A0ABT6TAZ8_9BACL</name>
<dbReference type="PROSITE" id="PS51272">
    <property type="entry name" value="SLH"/>
    <property type="match status" value="3"/>
</dbReference>
<feature type="domain" description="SLH" evidence="2">
    <location>
        <begin position="25"/>
        <end position="88"/>
    </location>
</feature>
<organism evidence="3 4">
    <name type="scientific">Cohnella hashimotonis</name>
    <dbReference type="NCBI Taxonomy" id="2826895"/>
    <lineage>
        <taxon>Bacteria</taxon>
        <taxon>Bacillati</taxon>
        <taxon>Bacillota</taxon>
        <taxon>Bacilli</taxon>
        <taxon>Bacillales</taxon>
        <taxon>Paenibacillaceae</taxon>
        <taxon>Cohnella</taxon>
    </lineage>
</organism>
<dbReference type="InterPro" id="IPR051465">
    <property type="entry name" value="Cell_Envelope_Struct_Comp"/>
</dbReference>
<dbReference type="PANTHER" id="PTHR43308">
    <property type="entry name" value="OUTER MEMBRANE PROTEIN ALPHA-RELATED"/>
    <property type="match status" value="1"/>
</dbReference>
<dbReference type="Pfam" id="PF00395">
    <property type="entry name" value="SLH"/>
    <property type="match status" value="3"/>
</dbReference>
<proteinExistence type="predicted"/>
<protein>
    <submittedName>
        <fullName evidence="3">S-layer homology domain-containing protein</fullName>
    </submittedName>
</protein>